<dbReference type="eggNOG" id="COG1385">
    <property type="taxonomic scope" value="Bacteria"/>
</dbReference>
<gene>
    <name evidence="13" type="ordered locus">Paes_2013</name>
</gene>
<dbReference type="NCBIfam" id="TIGR00046">
    <property type="entry name" value="RsmE family RNA methyltransferase"/>
    <property type="match status" value="1"/>
</dbReference>
<evidence type="ECO:0000313" key="14">
    <source>
        <dbReference type="Proteomes" id="UP000002725"/>
    </source>
</evidence>
<keyword evidence="7 10" id="KW-0949">S-adenosyl-L-methionine</keyword>
<dbReference type="STRING" id="290512.Paes_2013"/>
<dbReference type="InterPro" id="IPR015947">
    <property type="entry name" value="PUA-like_sf"/>
</dbReference>
<accession>B4S577</accession>
<comment type="catalytic activity">
    <reaction evidence="9 10">
        <text>uridine(1498) in 16S rRNA + S-adenosyl-L-methionine = N(3)-methyluridine(1498) in 16S rRNA + S-adenosyl-L-homocysteine + H(+)</text>
        <dbReference type="Rhea" id="RHEA:42920"/>
        <dbReference type="Rhea" id="RHEA-COMP:10283"/>
        <dbReference type="Rhea" id="RHEA-COMP:10284"/>
        <dbReference type="ChEBI" id="CHEBI:15378"/>
        <dbReference type="ChEBI" id="CHEBI:57856"/>
        <dbReference type="ChEBI" id="CHEBI:59789"/>
        <dbReference type="ChEBI" id="CHEBI:65315"/>
        <dbReference type="ChEBI" id="CHEBI:74502"/>
        <dbReference type="EC" id="2.1.1.193"/>
    </reaction>
</comment>
<evidence type="ECO:0000256" key="6">
    <source>
        <dbReference type="ARBA" id="ARBA00022679"/>
    </source>
</evidence>
<comment type="function">
    <text evidence="8 10">Specifically methylates the N3 position of the uracil ring of uridine 1498 (m3U1498) in 16S rRNA. Acts on the fully assembled 30S ribosomal subunit.</text>
</comment>
<dbReference type="Proteomes" id="UP000002725">
    <property type="component" value="Chromosome"/>
</dbReference>
<evidence type="ECO:0000256" key="7">
    <source>
        <dbReference type="ARBA" id="ARBA00022691"/>
    </source>
</evidence>
<dbReference type="Gene3D" id="3.40.1280.10">
    <property type="match status" value="1"/>
</dbReference>
<dbReference type="InterPro" id="IPR006700">
    <property type="entry name" value="RsmE"/>
</dbReference>
<keyword evidence="5 10" id="KW-0489">Methyltransferase</keyword>
<dbReference type="SUPFAM" id="SSF88697">
    <property type="entry name" value="PUA domain-like"/>
    <property type="match status" value="1"/>
</dbReference>
<feature type="domain" description="Ribosomal RNA small subunit methyltransferase E methyltransferase" evidence="11">
    <location>
        <begin position="76"/>
        <end position="234"/>
    </location>
</feature>
<dbReference type="NCBIfam" id="NF008705">
    <property type="entry name" value="PRK11713.6-4"/>
    <property type="match status" value="1"/>
</dbReference>
<evidence type="ECO:0000256" key="10">
    <source>
        <dbReference type="PIRNR" id="PIRNR015601"/>
    </source>
</evidence>
<evidence type="ECO:0000313" key="13">
    <source>
        <dbReference type="EMBL" id="ACF47023.1"/>
    </source>
</evidence>
<evidence type="ECO:0000256" key="8">
    <source>
        <dbReference type="ARBA" id="ARBA00025699"/>
    </source>
</evidence>
<dbReference type="GO" id="GO:0005737">
    <property type="term" value="C:cytoplasm"/>
    <property type="evidence" value="ECO:0007669"/>
    <property type="project" value="UniProtKB-SubCell"/>
</dbReference>
<dbReference type="InterPro" id="IPR046886">
    <property type="entry name" value="RsmE_MTase_dom"/>
</dbReference>
<dbReference type="AlphaFoldDB" id="B4S577"/>
<organism evidence="13 14">
    <name type="scientific">Prosthecochloris aestuarii (strain DSM 271 / SK 413)</name>
    <dbReference type="NCBI Taxonomy" id="290512"/>
    <lineage>
        <taxon>Bacteria</taxon>
        <taxon>Pseudomonadati</taxon>
        <taxon>Chlorobiota</taxon>
        <taxon>Chlorobiia</taxon>
        <taxon>Chlorobiales</taxon>
        <taxon>Chlorobiaceae</taxon>
        <taxon>Prosthecochloris</taxon>
    </lineage>
</organism>
<keyword evidence="3 10" id="KW-0963">Cytoplasm</keyword>
<evidence type="ECO:0000256" key="1">
    <source>
        <dbReference type="ARBA" id="ARBA00004496"/>
    </source>
</evidence>
<dbReference type="CDD" id="cd18084">
    <property type="entry name" value="RsmE-like"/>
    <property type="match status" value="1"/>
</dbReference>
<evidence type="ECO:0000256" key="2">
    <source>
        <dbReference type="ARBA" id="ARBA00005528"/>
    </source>
</evidence>
<dbReference type="InterPro" id="IPR029026">
    <property type="entry name" value="tRNA_m1G_MTases_N"/>
</dbReference>
<keyword evidence="6 10" id="KW-0808">Transferase</keyword>
<evidence type="ECO:0000256" key="9">
    <source>
        <dbReference type="ARBA" id="ARBA00047944"/>
    </source>
</evidence>
<dbReference type="PANTHER" id="PTHR30027">
    <property type="entry name" value="RIBOSOMAL RNA SMALL SUBUNIT METHYLTRANSFERASE E"/>
    <property type="match status" value="1"/>
</dbReference>
<evidence type="ECO:0000259" key="12">
    <source>
        <dbReference type="Pfam" id="PF20260"/>
    </source>
</evidence>
<feature type="domain" description="Ribosomal RNA small subunit methyltransferase E PUA-like" evidence="12">
    <location>
        <begin position="21"/>
        <end position="66"/>
    </location>
</feature>
<evidence type="ECO:0000256" key="5">
    <source>
        <dbReference type="ARBA" id="ARBA00022603"/>
    </source>
</evidence>
<comment type="subcellular location">
    <subcellularLocation>
        <location evidence="1 10">Cytoplasm</location>
    </subcellularLocation>
</comment>
<sequence>MDLFYTPPECIDLTARTLVVEGEEFFHIVRVLRRTEGQSLHLTDGCGLSINAVIDSIDKGRLNASIASFQHIEPPATEVTVAISLLKSAQRFDFFLEKATELGVTSIIPMVTSRTVSQPRGEKVQRKVERWKKVLIAASIQSKRYSLPDICEPRCFGEVLSEGGSYDERLIPYESSCQSPSVALAGRKTLFVIGGEGGFSETEVQQAKDSGFTEISFGSSILRAETAAVFAVAMARADMLLNNDE</sequence>
<comment type="similarity">
    <text evidence="2 10">Belongs to the RNA methyltransferase RsmE family.</text>
</comment>
<dbReference type="RefSeq" id="WP_012506556.1">
    <property type="nucleotide sequence ID" value="NC_011059.1"/>
</dbReference>
<evidence type="ECO:0000256" key="4">
    <source>
        <dbReference type="ARBA" id="ARBA00022552"/>
    </source>
</evidence>
<dbReference type="EC" id="2.1.1.193" evidence="10"/>
<keyword evidence="14" id="KW-1185">Reference proteome</keyword>
<name>B4S577_PROA2</name>
<dbReference type="KEGG" id="paa:Paes_2013"/>
<dbReference type="GO" id="GO:0070475">
    <property type="term" value="P:rRNA base methylation"/>
    <property type="evidence" value="ECO:0007669"/>
    <property type="project" value="TreeGrafter"/>
</dbReference>
<dbReference type="InterPro" id="IPR046887">
    <property type="entry name" value="RsmE_PUA-like"/>
</dbReference>
<protein>
    <recommendedName>
        <fullName evidence="10">Ribosomal RNA small subunit methyltransferase E</fullName>
        <ecNumber evidence="10">2.1.1.193</ecNumber>
    </recommendedName>
</protein>
<dbReference type="SUPFAM" id="SSF75217">
    <property type="entry name" value="alpha/beta knot"/>
    <property type="match status" value="1"/>
</dbReference>
<dbReference type="HOGENOM" id="CLU_067442_3_0_10"/>
<evidence type="ECO:0000256" key="3">
    <source>
        <dbReference type="ARBA" id="ARBA00022490"/>
    </source>
</evidence>
<evidence type="ECO:0000259" key="11">
    <source>
        <dbReference type="Pfam" id="PF04452"/>
    </source>
</evidence>
<dbReference type="InterPro" id="IPR029028">
    <property type="entry name" value="Alpha/beta_knot_MTases"/>
</dbReference>
<keyword evidence="4 10" id="KW-0698">rRNA processing</keyword>
<dbReference type="PANTHER" id="PTHR30027:SF3">
    <property type="entry name" value="16S RRNA (URACIL(1498)-N(3))-METHYLTRANSFERASE"/>
    <property type="match status" value="1"/>
</dbReference>
<reference evidence="13" key="1">
    <citation type="submission" date="2008-06" db="EMBL/GenBank/DDBJ databases">
        <title>Complete sequence of chromosome of Prosthecochloris aestuarii DSM 271.</title>
        <authorList>
            <consortium name="US DOE Joint Genome Institute"/>
            <person name="Lucas S."/>
            <person name="Copeland A."/>
            <person name="Lapidus A."/>
            <person name="Glavina del Rio T."/>
            <person name="Dalin E."/>
            <person name="Tice H."/>
            <person name="Bruce D."/>
            <person name="Goodwin L."/>
            <person name="Pitluck S."/>
            <person name="Schmutz J."/>
            <person name="Larimer F."/>
            <person name="Land M."/>
            <person name="Hauser L."/>
            <person name="Kyrpides N."/>
            <person name="Anderson I."/>
            <person name="Liu Z."/>
            <person name="Li T."/>
            <person name="Zhao F."/>
            <person name="Overmann J."/>
            <person name="Bryant D.A."/>
            <person name="Richardson P."/>
        </authorList>
    </citation>
    <scope>NUCLEOTIDE SEQUENCE [LARGE SCALE GENOMIC DNA]</scope>
    <source>
        <strain evidence="13">DSM 271</strain>
    </source>
</reference>
<dbReference type="Pfam" id="PF04452">
    <property type="entry name" value="Methyltrans_RNA"/>
    <property type="match status" value="1"/>
</dbReference>
<dbReference type="Pfam" id="PF20260">
    <property type="entry name" value="PUA_4"/>
    <property type="match status" value="1"/>
</dbReference>
<dbReference type="EMBL" id="CP001108">
    <property type="protein sequence ID" value="ACF47023.1"/>
    <property type="molecule type" value="Genomic_DNA"/>
</dbReference>
<proteinExistence type="inferred from homology"/>
<dbReference type="GO" id="GO:0070042">
    <property type="term" value="F:rRNA (uridine-N3-)-methyltransferase activity"/>
    <property type="evidence" value="ECO:0007669"/>
    <property type="project" value="TreeGrafter"/>
</dbReference>
<dbReference type="PIRSF" id="PIRSF015601">
    <property type="entry name" value="MTase_slr0722"/>
    <property type="match status" value="1"/>
</dbReference>